<gene>
    <name evidence="8" type="ORF">SAMN05660865_00772</name>
</gene>
<keyword evidence="4 7" id="KW-0812">Transmembrane</keyword>
<feature type="transmembrane region" description="Helical" evidence="7">
    <location>
        <begin position="9"/>
        <end position="28"/>
    </location>
</feature>
<comment type="subcellular location">
    <subcellularLocation>
        <location evidence="1">Cell membrane</location>
        <topology evidence="1">Multi-pass membrane protein</topology>
    </subcellularLocation>
</comment>
<evidence type="ECO:0000256" key="4">
    <source>
        <dbReference type="ARBA" id="ARBA00022692"/>
    </source>
</evidence>
<dbReference type="PANTHER" id="PTHR43663:SF2">
    <property type="entry name" value="CHROMATE TRANSPORT PROTEIN-RELATED"/>
    <property type="match status" value="1"/>
</dbReference>
<dbReference type="OrthoDB" id="9788907at2"/>
<comment type="similarity">
    <text evidence="2">Belongs to the chromate ion transporter (CHR) (TC 2.A.51) family.</text>
</comment>
<feature type="transmembrane region" description="Helical" evidence="7">
    <location>
        <begin position="48"/>
        <end position="68"/>
    </location>
</feature>
<feature type="transmembrane region" description="Helical" evidence="7">
    <location>
        <begin position="110"/>
        <end position="127"/>
    </location>
</feature>
<dbReference type="InterPro" id="IPR052518">
    <property type="entry name" value="CHR_Transporter"/>
</dbReference>
<organism evidence="8 9">
    <name type="scientific">Caloramator fervidus</name>
    <dbReference type="NCBI Taxonomy" id="29344"/>
    <lineage>
        <taxon>Bacteria</taxon>
        <taxon>Bacillati</taxon>
        <taxon>Bacillota</taxon>
        <taxon>Clostridia</taxon>
        <taxon>Eubacteriales</taxon>
        <taxon>Clostridiaceae</taxon>
        <taxon>Caloramator</taxon>
    </lineage>
</organism>
<evidence type="ECO:0000256" key="5">
    <source>
        <dbReference type="ARBA" id="ARBA00022989"/>
    </source>
</evidence>
<dbReference type="GO" id="GO:0015109">
    <property type="term" value="F:chromate transmembrane transporter activity"/>
    <property type="evidence" value="ECO:0007669"/>
    <property type="project" value="InterPro"/>
</dbReference>
<dbReference type="Pfam" id="PF02417">
    <property type="entry name" value="Chromate_transp"/>
    <property type="match status" value="1"/>
</dbReference>
<evidence type="ECO:0000256" key="3">
    <source>
        <dbReference type="ARBA" id="ARBA00022475"/>
    </source>
</evidence>
<evidence type="ECO:0000313" key="9">
    <source>
        <dbReference type="Proteomes" id="UP000242850"/>
    </source>
</evidence>
<keyword evidence="3" id="KW-1003">Cell membrane</keyword>
<evidence type="ECO:0000256" key="7">
    <source>
        <dbReference type="SAM" id="Phobius"/>
    </source>
</evidence>
<keyword evidence="6 7" id="KW-0472">Membrane</keyword>
<dbReference type="Proteomes" id="UP000242850">
    <property type="component" value="Unassembled WGS sequence"/>
</dbReference>
<sequence length="179" mass="20033">MKSFELFKTFFKIGAFTLGGGYAMLPLIEKEVVEKKGWIDEEEFLDLVALAQASPGPIAVNTAVFVGYRLMGIKGVLVSTLGSILPSFFIILIIASYFTEMKSSYIIERIFMGIRPAVAGMVLASVFRMGRNVILNFKKLVFVIVISISVWMYKITPIYIILLSILLGLYINFKRGKLI</sequence>
<dbReference type="InterPro" id="IPR003370">
    <property type="entry name" value="Chromate_transpt"/>
</dbReference>
<dbReference type="AlphaFoldDB" id="A0A1H5U3K7"/>
<protein>
    <submittedName>
        <fullName evidence="8">Chromate transporter</fullName>
    </submittedName>
</protein>
<dbReference type="PANTHER" id="PTHR43663">
    <property type="entry name" value="CHROMATE TRANSPORT PROTEIN-RELATED"/>
    <property type="match status" value="1"/>
</dbReference>
<reference evidence="9" key="1">
    <citation type="submission" date="2016-10" db="EMBL/GenBank/DDBJ databases">
        <authorList>
            <person name="Varghese N."/>
            <person name="Submissions S."/>
        </authorList>
    </citation>
    <scope>NUCLEOTIDE SEQUENCE [LARGE SCALE GENOMIC DNA]</scope>
    <source>
        <strain evidence="9">DSM 5463</strain>
    </source>
</reference>
<evidence type="ECO:0000313" key="8">
    <source>
        <dbReference type="EMBL" id="SEF68821.1"/>
    </source>
</evidence>
<proteinExistence type="inferred from homology"/>
<evidence type="ECO:0000256" key="6">
    <source>
        <dbReference type="ARBA" id="ARBA00023136"/>
    </source>
</evidence>
<evidence type="ECO:0000256" key="1">
    <source>
        <dbReference type="ARBA" id="ARBA00004651"/>
    </source>
</evidence>
<feature type="transmembrane region" description="Helical" evidence="7">
    <location>
        <begin position="134"/>
        <end position="152"/>
    </location>
</feature>
<name>A0A1H5U3K7_9CLOT</name>
<evidence type="ECO:0000256" key="2">
    <source>
        <dbReference type="ARBA" id="ARBA00005262"/>
    </source>
</evidence>
<keyword evidence="9" id="KW-1185">Reference proteome</keyword>
<dbReference type="EMBL" id="FNUK01000007">
    <property type="protein sequence ID" value="SEF68821.1"/>
    <property type="molecule type" value="Genomic_DNA"/>
</dbReference>
<dbReference type="GO" id="GO:0005886">
    <property type="term" value="C:plasma membrane"/>
    <property type="evidence" value="ECO:0007669"/>
    <property type="project" value="UniProtKB-SubCell"/>
</dbReference>
<feature type="transmembrane region" description="Helical" evidence="7">
    <location>
        <begin position="75"/>
        <end position="98"/>
    </location>
</feature>
<keyword evidence="5 7" id="KW-1133">Transmembrane helix</keyword>
<dbReference type="RefSeq" id="WP_103895772.1">
    <property type="nucleotide sequence ID" value="NZ_FNUK01000007.1"/>
</dbReference>
<accession>A0A1H5U3K7</accession>